<accession>A0ABS9BYG2</accession>
<comment type="caution">
    <text evidence="2">The sequence shown here is derived from an EMBL/GenBank/DDBJ whole genome shotgun (WGS) entry which is preliminary data.</text>
</comment>
<protein>
    <submittedName>
        <fullName evidence="2">DUF4287 domain-containing protein</fullName>
    </submittedName>
</protein>
<dbReference type="RefSeq" id="WP_234862145.1">
    <property type="nucleotide sequence ID" value="NZ_JAKEVZ010000011.1"/>
</dbReference>
<gene>
    <name evidence="2" type="ORF">L0U89_14355</name>
</gene>
<organism evidence="2 3">
    <name type="scientific">Mariniradius sediminis</name>
    <dbReference type="NCBI Taxonomy" id="2909237"/>
    <lineage>
        <taxon>Bacteria</taxon>
        <taxon>Pseudomonadati</taxon>
        <taxon>Bacteroidota</taxon>
        <taxon>Cytophagia</taxon>
        <taxon>Cytophagales</taxon>
        <taxon>Cyclobacteriaceae</taxon>
        <taxon>Mariniradius</taxon>
    </lineage>
</organism>
<name>A0ABS9BYG2_9BACT</name>
<dbReference type="Pfam" id="PF18899">
    <property type="entry name" value="DUF5655"/>
    <property type="match status" value="1"/>
</dbReference>
<dbReference type="InterPro" id="IPR043714">
    <property type="entry name" value="DUF5655"/>
</dbReference>
<dbReference type="Pfam" id="PF14117">
    <property type="entry name" value="DUF4287"/>
    <property type="match status" value="1"/>
</dbReference>
<feature type="domain" description="DUF5655" evidence="1">
    <location>
        <begin position="76"/>
        <end position="179"/>
    </location>
</feature>
<evidence type="ECO:0000313" key="3">
    <source>
        <dbReference type="Proteomes" id="UP001201449"/>
    </source>
</evidence>
<proteinExistence type="predicted"/>
<reference evidence="2 3" key="1">
    <citation type="submission" date="2022-01" db="EMBL/GenBank/DDBJ databases">
        <title>Mariniradius saccharolyticus sp. nov., isolated from sediment of a river.</title>
        <authorList>
            <person name="Liu H."/>
        </authorList>
    </citation>
    <scope>NUCLEOTIDE SEQUENCE [LARGE SCALE GENOMIC DNA]</scope>
    <source>
        <strain evidence="2 3">RY-2</strain>
    </source>
</reference>
<keyword evidence="3" id="KW-1185">Reference proteome</keyword>
<dbReference type="InterPro" id="IPR025629">
    <property type="entry name" value="DUF4287"/>
</dbReference>
<evidence type="ECO:0000259" key="1">
    <source>
        <dbReference type="Pfam" id="PF18899"/>
    </source>
</evidence>
<sequence length="182" mass="20489">MDKAEQTMLDNLRKNTGKTLEEWIESVRGKSFAKHGEIMKYLKEEIGLTHGFANLIALKTLKSDAGSVENKDDLIQNQYKGKEHFLPIYEKLVSEIQKFGSDIELAPKMANVSVRRKKQFALLHPITKTRFEIGINYKGQEPSGKLLASGNAMCTHKINIGTLDDIDAEVIGWLKQAYEHAG</sequence>
<evidence type="ECO:0000313" key="2">
    <source>
        <dbReference type="EMBL" id="MCF1752241.1"/>
    </source>
</evidence>
<dbReference type="EMBL" id="JAKEVZ010000011">
    <property type="protein sequence ID" value="MCF1752241.1"/>
    <property type="molecule type" value="Genomic_DNA"/>
</dbReference>
<dbReference type="Proteomes" id="UP001201449">
    <property type="component" value="Unassembled WGS sequence"/>
</dbReference>